<feature type="compositionally biased region" description="Low complexity" evidence="2">
    <location>
        <begin position="91"/>
        <end position="102"/>
    </location>
</feature>
<keyword evidence="4" id="KW-1185">Reference proteome</keyword>
<feature type="region of interest" description="Disordered" evidence="2">
    <location>
        <begin position="71"/>
        <end position="104"/>
    </location>
</feature>
<comment type="caution">
    <text evidence="3">The sequence shown here is derived from an EMBL/GenBank/DDBJ whole genome shotgun (WGS) entry which is preliminary data.</text>
</comment>
<name>A0A8S3U765_MYTED</name>
<dbReference type="AlphaFoldDB" id="A0A8S3U765"/>
<evidence type="ECO:0000313" key="3">
    <source>
        <dbReference type="EMBL" id="CAG2238455.1"/>
    </source>
</evidence>
<dbReference type="Proteomes" id="UP000683360">
    <property type="component" value="Unassembled WGS sequence"/>
</dbReference>
<gene>
    <name evidence="3" type="ORF">MEDL_50863</name>
</gene>
<feature type="compositionally biased region" description="Polar residues" evidence="2">
    <location>
        <begin position="71"/>
        <end position="90"/>
    </location>
</feature>
<sequence>MESMQDYYQIAPEPPAKKNRVSYRSRFHLPSIPASFSPTITSTTSGISSIPVPCPSSSSFAPPCNITLEQPSSASFSSVPTCTTSSTLEQPSSTPTCTSSSTLEQPSSVSFSYVPTCGTTSAPVSSICTNYAEYSLKQRRQRLFQLAHKAKRRLIALEKHDLSAFKMDKITEASKPVYMFSDEECQEGYVQELFEDLLFRKKRLMSFSEVIGERRRDDKVRPPPLYHKIKEKFEEEFIPDYDEEITSSEEEVAIVEVEINVHVDERDEQIEELKNKIKEMEQEYRKETHKKEIQELEKRHKYECLRFGNFIEKLKREKKELKKELKSAEKKLENENICTKKIKSVVTLPMKRKLYY</sequence>
<evidence type="ECO:0000256" key="1">
    <source>
        <dbReference type="SAM" id="Coils"/>
    </source>
</evidence>
<dbReference type="EMBL" id="CAJPWZ010002438">
    <property type="protein sequence ID" value="CAG2238455.1"/>
    <property type="molecule type" value="Genomic_DNA"/>
</dbReference>
<reference evidence="3" key="1">
    <citation type="submission" date="2021-03" db="EMBL/GenBank/DDBJ databases">
        <authorList>
            <person name="Bekaert M."/>
        </authorList>
    </citation>
    <scope>NUCLEOTIDE SEQUENCE</scope>
</reference>
<evidence type="ECO:0000313" key="4">
    <source>
        <dbReference type="Proteomes" id="UP000683360"/>
    </source>
</evidence>
<evidence type="ECO:0000256" key="2">
    <source>
        <dbReference type="SAM" id="MobiDB-lite"/>
    </source>
</evidence>
<dbReference type="OrthoDB" id="6128751at2759"/>
<proteinExistence type="predicted"/>
<protein>
    <submittedName>
        <fullName evidence="3">Uncharacterized protein</fullName>
    </submittedName>
</protein>
<feature type="coiled-coil region" evidence="1">
    <location>
        <begin position="263"/>
        <end position="338"/>
    </location>
</feature>
<keyword evidence="1" id="KW-0175">Coiled coil</keyword>
<accession>A0A8S3U765</accession>
<organism evidence="3 4">
    <name type="scientific">Mytilus edulis</name>
    <name type="common">Blue mussel</name>
    <dbReference type="NCBI Taxonomy" id="6550"/>
    <lineage>
        <taxon>Eukaryota</taxon>
        <taxon>Metazoa</taxon>
        <taxon>Spiralia</taxon>
        <taxon>Lophotrochozoa</taxon>
        <taxon>Mollusca</taxon>
        <taxon>Bivalvia</taxon>
        <taxon>Autobranchia</taxon>
        <taxon>Pteriomorphia</taxon>
        <taxon>Mytilida</taxon>
        <taxon>Mytiloidea</taxon>
        <taxon>Mytilidae</taxon>
        <taxon>Mytilinae</taxon>
        <taxon>Mytilus</taxon>
    </lineage>
</organism>